<evidence type="ECO:0008006" key="3">
    <source>
        <dbReference type="Google" id="ProtNLM"/>
    </source>
</evidence>
<proteinExistence type="predicted"/>
<evidence type="ECO:0000313" key="1">
    <source>
        <dbReference type="EMBL" id="CCU72121.1"/>
    </source>
</evidence>
<dbReference type="AlphaFoldDB" id="M5DRS1"/>
<dbReference type="EMBL" id="HF680312">
    <property type="protein sequence ID" value="CCU72121.1"/>
    <property type="molecule type" value="Genomic_DNA"/>
</dbReference>
<sequence length="191" mass="21469">MSTIQIKPELLHALTALQGDSFTVAMLTTYYLDRPESPHRSKKPARQFVYRNMVRLMKAGLMEKLPDDGGWPKYQLTQKFRSQYSSLKKPASALSTLPPKAAPPVKALAKAKPKKIQPKKPVAALRERLSKHRSDMLCALGEAEEYESLCKELPEFSEEAQSLYAEARERSALLLGKIKALESLLSSNNLR</sequence>
<dbReference type="HOGENOM" id="CLU_122379_1_1_6"/>
<name>M5DRS1_9GAMM</name>
<protein>
    <recommendedName>
        <fullName evidence="3">Transcriptional regulator VspR</fullName>
    </recommendedName>
</protein>
<dbReference type="KEGG" id="tol:TOL_1697"/>
<dbReference type="eggNOG" id="ENOG5032UH6">
    <property type="taxonomic scope" value="Bacteria"/>
</dbReference>
<accession>M5DRS1</accession>
<gene>
    <name evidence="1" type="ORF">TOL_1697</name>
</gene>
<organism evidence="1 2">
    <name type="scientific">Thalassolituus oleivorans MIL-1</name>
    <dbReference type="NCBI Taxonomy" id="1298593"/>
    <lineage>
        <taxon>Bacteria</taxon>
        <taxon>Pseudomonadati</taxon>
        <taxon>Pseudomonadota</taxon>
        <taxon>Gammaproteobacteria</taxon>
        <taxon>Oceanospirillales</taxon>
        <taxon>Oceanospirillaceae</taxon>
        <taxon>Thalassolituus</taxon>
    </lineage>
</organism>
<evidence type="ECO:0000313" key="2">
    <source>
        <dbReference type="Proteomes" id="UP000011866"/>
    </source>
</evidence>
<reference evidence="1 2" key="1">
    <citation type="journal article" date="2013" name="Genome Announc.">
        <title>Genome Sequence of Thalassolituus oleivorans MIL-1 (DSM 14913T).</title>
        <authorList>
            <person name="Golyshin P.N."/>
            <person name="Werner J."/>
            <person name="Chernikova T.N."/>
            <person name="Tran H."/>
            <person name="Ferrer M."/>
            <person name="Yakimov M.M."/>
            <person name="Teeling H."/>
            <person name="Golyshina O.V."/>
        </authorList>
    </citation>
    <scope>NUCLEOTIDE SEQUENCE [LARGE SCALE GENOMIC DNA]</scope>
    <source>
        <strain evidence="1 2">MIL-1</strain>
    </source>
</reference>
<dbReference type="Proteomes" id="UP000011866">
    <property type="component" value="Chromosome"/>
</dbReference>
<keyword evidence="2" id="KW-1185">Reference proteome</keyword>